<dbReference type="GO" id="GO:0004497">
    <property type="term" value="F:monooxygenase activity"/>
    <property type="evidence" value="ECO:0007669"/>
    <property type="project" value="InterPro"/>
</dbReference>
<keyword evidence="3 7" id="KW-0479">Metal-binding</keyword>
<gene>
    <name evidence="8" type="ORF">FA10DRAFT_173515</name>
</gene>
<dbReference type="CDD" id="cd20612">
    <property type="entry name" value="CYP_LDS-like_C"/>
    <property type="match status" value="1"/>
</dbReference>
<dbReference type="GO" id="GO:0020037">
    <property type="term" value="F:heme binding"/>
    <property type="evidence" value="ECO:0007669"/>
    <property type="project" value="InterPro"/>
</dbReference>
<dbReference type="EMBL" id="KZ819639">
    <property type="protein sequence ID" value="PWN87633.1"/>
    <property type="molecule type" value="Genomic_DNA"/>
</dbReference>
<dbReference type="Proteomes" id="UP000245768">
    <property type="component" value="Unassembled WGS sequence"/>
</dbReference>
<keyword evidence="8" id="KW-0575">Peroxidase</keyword>
<dbReference type="SUPFAM" id="SSF48113">
    <property type="entry name" value="Heme-dependent peroxidases"/>
    <property type="match status" value="1"/>
</dbReference>
<proteinExistence type="predicted"/>
<dbReference type="SUPFAM" id="SSF48264">
    <property type="entry name" value="Cytochrome P450"/>
    <property type="match status" value="1"/>
</dbReference>
<dbReference type="CDD" id="cd09817">
    <property type="entry name" value="linoleate_diol_synthase_like"/>
    <property type="match status" value="1"/>
</dbReference>
<dbReference type="InterPro" id="IPR050783">
    <property type="entry name" value="Oxylipin_biosynth_metab"/>
</dbReference>
<dbReference type="GeneID" id="37040157"/>
<organism evidence="8 9">
    <name type="scientific">Acaromyces ingoldii</name>
    <dbReference type="NCBI Taxonomy" id="215250"/>
    <lineage>
        <taxon>Eukaryota</taxon>
        <taxon>Fungi</taxon>
        <taxon>Dikarya</taxon>
        <taxon>Basidiomycota</taxon>
        <taxon>Ustilaginomycotina</taxon>
        <taxon>Exobasidiomycetes</taxon>
        <taxon>Exobasidiales</taxon>
        <taxon>Cryptobasidiaceae</taxon>
        <taxon>Acaromyces</taxon>
    </lineage>
</organism>
<dbReference type="InterPro" id="IPR034812">
    <property type="entry name" value="Ppo-like_N"/>
</dbReference>
<dbReference type="PROSITE" id="PS50292">
    <property type="entry name" value="PEROXIDASE_3"/>
    <property type="match status" value="1"/>
</dbReference>
<dbReference type="AlphaFoldDB" id="A0A316YHQ2"/>
<evidence type="ECO:0000256" key="2">
    <source>
        <dbReference type="ARBA" id="ARBA00022617"/>
    </source>
</evidence>
<keyword evidence="4" id="KW-0223">Dioxygenase</keyword>
<dbReference type="Pfam" id="PF03098">
    <property type="entry name" value="An_peroxidase"/>
    <property type="match status" value="4"/>
</dbReference>
<accession>A0A316YHQ2</accession>
<keyword evidence="9" id="KW-1185">Reference proteome</keyword>
<sequence length="1040" mass="116366">MVKDTSILHDLTHLRGKDALMLAHALKDLSAGEPLNDRDLLLEHGVSMLQSLPSNSGLSHAISNGFIGMLWKDLPHPPGTTVGPQAIYRSADGSGNVPWNPDMGKAGSPYSRTVPPMTPKSPFLPDPELVFDQLLRRRSFTEHQSGLNRLFFSFATVVIHECFQSEHGRPWINQTSSYVDLSTLYGNNQEEQNRVRTFENGRIHPDTIASDRIMMMPPGVVAVLMLFSRHHNHIAERLSSINEQGKYKPWVGLSDTEQKWQDNDIFQLARNINVAFFAKVVLTDYVSAILNTVRANTDWHLELGAEIKELGGSRLERGTGNVVSCEFNVLYHWHAALSAADEKWMQDTIKAEYPDIDPDDVTAPQFMAMAKKHKATLDAIPPSQWTFGGLKRGDDGHFNSEQLGELIKNCIEEPAHAFGARGTPSCMKVIDVLGQLQARNVFNVCTMNEFRKYLNLKPFDSFEEWNPDKDVAAAAEKLYGHVDQLELYPGLLAEEAKPNMPGSGVMPGHTIGRGILDDAVALVRGDRFLTYDLNSSTLTNWGLSQLVPVPGAYGGFFAHLLFRGLPYAWGRGYSSYSLLPFYTPKSVRHILSKNKVLDKYETDRPAPTLKLHGIHSFSACKAAFHDRDTFRVFYDRNLQPLTARAGFFLGYDDHARHDPMKSTMHEAFFEPGFEAHVRDFFRKHTAAAIQQSSLSFDRAKDKRRHQLNVVRDVFNKVPVLWVADKYAIPLKTATTPHGLLSPFELHALLTALFIYSSFDIIPHAAWVLRQAAEQFGPLMRKILAARMAINSGVREKVHDIFAKGTAYEVSEQADHLYHTLIKKKVPTDKAVGALLGTMIPIAGNQTQQAGLLLDLFLTPGYEYAKDRIVELAARDDDDADAEEELEMWVWEGMRVAGVVPGLPRMAARDVTVPDGDGGRTVDIKEGEQVILATSKAHLDPAQFPDPLRLDPKRDRKSYILMGSGLHLCFGARLVAPSIVAMLREVFKLKNVRRAPGMPGRFIKMHEDLGHVHDAARIHLYLDTNSREGPVPSTLMIEYDE</sequence>
<evidence type="ECO:0000313" key="8">
    <source>
        <dbReference type="EMBL" id="PWN87633.1"/>
    </source>
</evidence>
<dbReference type="GO" id="GO:0005506">
    <property type="term" value="F:iron ion binding"/>
    <property type="evidence" value="ECO:0007669"/>
    <property type="project" value="InterPro"/>
</dbReference>
<dbReference type="GO" id="GO:0004601">
    <property type="term" value="F:peroxidase activity"/>
    <property type="evidence" value="ECO:0007669"/>
    <property type="project" value="UniProtKB-KW"/>
</dbReference>
<comment type="subunit">
    <text evidence="1">Homotetramer.</text>
</comment>
<dbReference type="STRING" id="215250.A0A316YHQ2"/>
<dbReference type="Gene3D" id="1.10.630.10">
    <property type="entry name" value="Cytochrome P450"/>
    <property type="match status" value="1"/>
</dbReference>
<evidence type="ECO:0000313" key="9">
    <source>
        <dbReference type="Proteomes" id="UP000245768"/>
    </source>
</evidence>
<evidence type="ECO:0000256" key="6">
    <source>
        <dbReference type="ARBA" id="ARBA00023004"/>
    </source>
</evidence>
<dbReference type="InterPro" id="IPR037120">
    <property type="entry name" value="Haem_peroxidase_sf_animal"/>
</dbReference>
<evidence type="ECO:0000256" key="5">
    <source>
        <dbReference type="ARBA" id="ARBA00023002"/>
    </source>
</evidence>
<reference evidence="8 9" key="1">
    <citation type="journal article" date="2018" name="Mol. Biol. Evol.">
        <title>Broad Genomic Sampling Reveals a Smut Pathogenic Ancestry of the Fungal Clade Ustilaginomycotina.</title>
        <authorList>
            <person name="Kijpornyongpan T."/>
            <person name="Mondo S.J."/>
            <person name="Barry K."/>
            <person name="Sandor L."/>
            <person name="Lee J."/>
            <person name="Lipzen A."/>
            <person name="Pangilinan J."/>
            <person name="LaButti K."/>
            <person name="Hainaut M."/>
            <person name="Henrissat B."/>
            <person name="Grigoriev I.V."/>
            <person name="Spatafora J.W."/>
            <person name="Aime M.C."/>
        </authorList>
    </citation>
    <scope>NUCLEOTIDE SEQUENCE [LARGE SCALE GENOMIC DNA]</scope>
    <source>
        <strain evidence="8 9">MCA 4198</strain>
    </source>
</reference>
<dbReference type="RefSeq" id="XP_025374831.1">
    <property type="nucleotide sequence ID" value="XM_025518241.1"/>
</dbReference>
<dbReference type="GO" id="GO:0006979">
    <property type="term" value="P:response to oxidative stress"/>
    <property type="evidence" value="ECO:0007669"/>
    <property type="project" value="InterPro"/>
</dbReference>
<dbReference type="InParanoid" id="A0A316YHQ2"/>
<dbReference type="GO" id="GO:0016705">
    <property type="term" value="F:oxidoreductase activity, acting on paired donors, with incorporation or reduction of molecular oxygen"/>
    <property type="evidence" value="ECO:0007669"/>
    <property type="project" value="InterPro"/>
</dbReference>
<evidence type="ECO:0000256" key="3">
    <source>
        <dbReference type="ARBA" id="ARBA00022723"/>
    </source>
</evidence>
<feature type="binding site" description="axial binding residue" evidence="7">
    <location>
        <position position="334"/>
    </location>
    <ligand>
        <name>heme b</name>
        <dbReference type="ChEBI" id="CHEBI:60344"/>
    </ligand>
    <ligandPart>
        <name>Fe</name>
        <dbReference type="ChEBI" id="CHEBI:18248"/>
    </ligandPart>
</feature>
<dbReference type="InterPro" id="IPR010255">
    <property type="entry name" value="Haem_peroxidase_sf"/>
</dbReference>
<dbReference type="InterPro" id="IPR001128">
    <property type="entry name" value="Cyt_P450"/>
</dbReference>
<dbReference type="InterPro" id="IPR036396">
    <property type="entry name" value="Cyt_P450_sf"/>
</dbReference>
<evidence type="ECO:0000256" key="7">
    <source>
        <dbReference type="PIRSR" id="PIRSR619791-2"/>
    </source>
</evidence>
<dbReference type="Gene3D" id="1.10.640.10">
    <property type="entry name" value="Haem peroxidase domain superfamily, animal type"/>
    <property type="match status" value="1"/>
</dbReference>
<dbReference type="GO" id="GO:0051213">
    <property type="term" value="F:dioxygenase activity"/>
    <property type="evidence" value="ECO:0007669"/>
    <property type="project" value="UniProtKB-KW"/>
</dbReference>
<dbReference type="Pfam" id="PF00067">
    <property type="entry name" value="p450"/>
    <property type="match status" value="1"/>
</dbReference>
<evidence type="ECO:0000256" key="1">
    <source>
        <dbReference type="ARBA" id="ARBA00011881"/>
    </source>
</evidence>
<dbReference type="InterPro" id="IPR019791">
    <property type="entry name" value="Haem_peroxidase_animal"/>
</dbReference>
<dbReference type="OrthoDB" id="823504at2759"/>
<dbReference type="PANTHER" id="PTHR11903">
    <property type="entry name" value="PROSTAGLANDIN G/H SYNTHASE"/>
    <property type="match status" value="1"/>
</dbReference>
<dbReference type="GO" id="GO:0006631">
    <property type="term" value="P:fatty acid metabolic process"/>
    <property type="evidence" value="ECO:0007669"/>
    <property type="project" value="UniProtKB-ARBA"/>
</dbReference>
<keyword evidence="5" id="KW-0560">Oxidoreductase</keyword>
<dbReference type="PANTHER" id="PTHR11903:SF37">
    <property type="entry name" value="PSI-PRODUCING OXYGENASE A"/>
    <property type="match status" value="1"/>
</dbReference>
<protein>
    <submittedName>
        <fullName evidence="8">Heme peroxidase</fullName>
    </submittedName>
</protein>
<keyword evidence="2 7" id="KW-0349">Heme</keyword>
<evidence type="ECO:0000256" key="4">
    <source>
        <dbReference type="ARBA" id="ARBA00022964"/>
    </source>
</evidence>
<name>A0A316YHQ2_9BASI</name>
<keyword evidence="6 7" id="KW-0408">Iron</keyword>